<dbReference type="Proteomes" id="UP000235162">
    <property type="component" value="Unassembled WGS sequence"/>
</dbReference>
<comment type="caution">
    <text evidence="2">The sequence shown here is derived from an EMBL/GenBank/DDBJ whole genome shotgun (WGS) entry which is preliminary data.</text>
</comment>
<dbReference type="InterPro" id="IPR029033">
    <property type="entry name" value="His_PPase_superfam"/>
</dbReference>
<dbReference type="CDD" id="cd07067">
    <property type="entry name" value="HP_PGM_like"/>
    <property type="match status" value="1"/>
</dbReference>
<dbReference type="PANTHER" id="PTHR46517:SF1">
    <property type="entry name" value="FRUCTOSE-2,6-BISPHOSPHATASE TIGAR"/>
    <property type="match status" value="1"/>
</dbReference>
<dbReference type="PANTHER" id="PTHR46517">
    <property type="entry name" value="FRUCTOSE-2,6-BISPHOSPHATASE TIGAR"/>
    <property type="match status" value="1"/>
</dbReference>
<accession>A0AAP8SPR5</accession>
<dbReference type="GO" id="GO:0045820">
    <property type="term" value="P:negative regulation of glycolytic process"/>
    <property type="evidence" value="ECO:0007669"/>
    <property type="project" value="TreeGrafter"/>
</dbReference>
<dbReference type="AlphaFoldDB" id="A0AAP8SPR5"/>
<dbReference type="GO" id="GO:0005829">
    <property type="term" value="C:cytosol"/>
    <property type="evidence" value="ECO:0007669"/>
    <property type="project" value="TreeGrafter"/>
</dbReference>
<proteinExistence type="predicted"/>
<evidence type="ECO:0000313" key="2">
    <source>
        <dbReference type="EMBL" id="PLW87779.1"/>
    </source>
</evidence>
<dbReference type="GO" id="GO:0043456">
    <property type="term" value="P:regulation of pentose-phosphate shunt"/>
    <property type="evidence" value="ECO:0007669"/>
    <property type="project" value="TreeGrafter"/>
</dbReference>
<organism evidence="2 3">
    <name type="scientific">Halioglobus japonicus</name>
    <dbReference type="NCBI Taxonomy" id="930805"/>
    <lineage>
        <taxon>Bacteria</taxon>
        <taxon>Pseudomonadati</taxon>
        <taxon>Pseudomonadota</taxon>
        <taxon>Gammaproteobacteria</taxon>
        <taxon>Cellvibrionales</taxon>
        <taxon>Halieaceae</taxon>
        <taxon>Halioglobus</taxon>
    </lineage>
</organism>
<keyword evidence="3" id="KW-1185">Reference proteome</keyword>
<name>A0AAP8SPR5_9GAMM</name>
<reference evidence="2 3" key="1">
    <citation type="submission" date="2018-01" db="EMBL/GenBank/DDBJ databases">
        <title>The draft genome sequence of Halioglobus japonicus S1-36.</title>
        <authorList>
            <person name="Du Z.-J."/>
            <person name="Shi M.-J."/>
        </authorList>
    </citation>
    <scope>NUCLEOTIDE SEQUENCE [LARGE SCALE GENOMIC DNA]</scope>
    <source>
        <strain evidence="2 3">S1-36</strain>
    </source>
</reference>
<protein>
    <submittedName>
        <fullName evidence="2">Histidine phosphatase family protein</fullName>
    </submittedName>
</protein>
<dbReference type="Gene3D" id="3.40.50.1240">
    <property type="entry name" value="Phosphoglycerate mutase-like"/>
    <property type="match status" value="1"/>
</dbReference>
<dbReference type="SUPFAM" id="SSF53254">
    <property type="entry name" value="Phosphoglycerate mutase-like"/>
    <property type="match status" value="1"/>
</dbReference>
<dbReference type="EMBL" id="PKUR01000001">
    <property type="protein sequence ID" value="PLW87779.1"/>
    <property type="molecule type" value="Genomic_DNA"/>
</dbReference>
<dbReference type="InterPro" id="IPR051695">
    <property type="entry name" value="Phosphoglycerate_Mutase"/>
</dbReference>
<dbReference type="SMART" id="SM00855">
    <property type="entry name" value="PGAM"/>
    <property type="match status" value="1"/>
</dbReference>
<keyword evidence="1" id="KW-0378">Hydrolase</keyword>
<sequence>MRSAAVFLRPLRHLNRRLTLLRHAHAERPAGRCVGQWEHPLSTHGQRQIAALASHWAGPLPSRIVSSDIGRARQTAEILADLLNAPAPDIDVRLREISMGHWEGQSWDTLYATHQAAVDHWGQHWVHEGPPGGESAVQVAERMHEVVDQSPPGTLLVGHRGALGILLCELAGQPLAGAFNYSFANAAPVSLN</sequence>
<evidence type="ECO:0000256" key="1">
    <source>
        <dbReference type="ARBA" id="ARBA00022801"/>
    </source>
</evidence>
<dbReference type="Pfam" id="PF00300">
    <property type="entry name" value="His_Phos_1"/>
    <property type="match status" value="1"/>
</dbReference>
<dbReference type="GO" id="GO:0004331">
    <property type="term" value="F:fructose-2,6-bisphosphate 2-phosphatase activity"/>
    <property type="evidence" value="ECO:0007669"/>
    <property type="project" value="TreeGrafter"/>
</dbReference>
<dbReference type="InterPro" id="IPR013078">
    <property type="entry name" value="His_Pase_superF_clade-1"/>
</dbReference>
<evidence type="ECO:0000313" key="3">
    <source>
        <dbReference type="Proteomes" id="UP000235162"/>
    </source>
</evidence>
<gene>
    <name evidence="2" type="ORF">C0029_04195</name>
</gene>